<dbReference type="InterPro" id="IPR014710">
    <property type="entry name" value="RmlC-like_jellyroll"/>
</dbReference>
<gene>
    <name evidence="2" type="ORF">DFP81_10239</name>
</gene>
<evidence type="ECO:0000313" key="2">
    <source>
        <dbReference type="EMBL" id="REG85509.1"/>
    </source>
</evidence>
<dbReference type="CDD" id="cd00038">
    <property type="entry name" value="CAP_ED"/>
    <property type="match status" value="1"/>
</dbReference>
<dbReference type="SMART" id="SM00100">
    <property type="entry name" value="cNMP"/>
    <property type="match status" value="1"/>
</dbReference>
<dbReference type="AlphaFoldDB" id="A0A3E0DV24"/>
<dbReference type="InterPro" id="IPR000595">
    <property type="entry name" value="cNMP-bd_dom"/>
</dbReference>
<protein>
    <submittedName>
        <fullName evidence="2">Cyclic nucleotide-binding protein</fullName>
    </submittedName>
</protein>
<sequence length="167" mass="18804">MHTVQANETDYDISPKKLKEGSIFGALSPDAIQYLLDNGIIHEAHQGDEVFHYNDKGESFYAVLHGSLDFFKQHDHKALHTRDIGFGEALGFVSMIALHDRVGTAYAKEDSLLLEVSSTLFSDFHDQYPFDFGILLMNLARDMARNIRELSNALVSHETESTLEQDS</sequence>
<comment type="caution">
    <text evidence="2">The sequence shown here is derived from an EMBL/GenBank/DDBJ whole genome shotgun (WGS) entry which is preliminary data.</text>
</comment>
<proteinExistence type="predicted"/>
<reference evidence="2 3" key="1">
    <citation type="submission" date="2018-08" db="EMBL/GenBank/DDBJ databases">
        <title>Genomic Encyclopedia of Type Strains, Phase III (KMG-III): the genomes of soil and plant-associated and newly described type strains.</title>
        <authorList>
            <person name="Whitman W."/>
        </authorList>
    </citation>
    <scope>NUCLEOTIDE SEQUENCE [LARGE SCALE GENOMIC DNA]</scope>
    <source>
        <strain evidence="2 3">CECT 7375</strain>
    </source>
</reference>
<keyword evidence="3" id="KW-1185">Reference proteome</keyword>
<dbReference type="Proteomes" id="UP000256542">
    <property type="component" value="Unassembled WGS sequence"/>
</dbReference>
<accession>A0A3E0DV24</accession>
<organism evidence="2 3">
    <name type="scientific">Marinomonas pollencensis</name>
    <dbReference type="NCBI Taxonomy" id="491954"/>
    <lineage>
        <taxon>Bacteria</taxon>
        <taxon>Pseudomonadati</taxon>
        <taxon>Pseudomonadota</taxon>
        <taxon>Gammaproteobacteria</taxon>
        <taxon>Oceanospirillales</taxon>
        <taxon>Oceanospirillaceae</taxon>
        <taxon>Marinomonas</taxon>
    </lineage>
</organism>
<dbReference type="Pfam" id="PF00027">
    <property type="entry name" value="cNMP_binding"/>
    <property type="match status" value="1"/>
</dbReference>
<dbReference type="InterPro" id="IPR018490">
    <property type="entry name" value="cNMP-bd_dom_sf"/>
</dbReference>
<evidence type="ECO:0000313" key="3">
    <source>
        <dbReference type="Proteomes" id="UP000256542"/>
    </source>
</evidence>
<dbReference type="SUPFAM" id="SSF51206">
    <property type="entry name" value="cAMP-binding domain-like"/>
    <property type="match status" value="1"/>
</dbReference>
<dbReference type="Gene3D" id="2.60.120.10">
    <property type="entry name" value="Jelly Rolls"/>
    <property type="match status" value="1"/>
</dbReference>
<dbReference type="EMBL" id="QUNG01000002">
    <property type="protein sequence ID" value="REG85509.1"/>
    <property type="molecule type" value="Genomic_DNA"/>
</dbReference>
<dbReference type="PROSITE" id="PS50042">
    <property type="entry name" value="CNMP_BINDING_3"/>
    <property type="match status" value="1"/>
</dbReference>
<dbReference type="RefSeq" id="WP_115896316.1">
    <property type="nucleotide sequence ID" value="NZ_QUNG01000002.1"/>
</dbReference>
<feature type="domain" description="Cyclic nucleotide-binding" evidence="1">
    <location>
        <begin position="23"/>
        <end position="121"/>
    </location>
</feature>
<name>A0A3E0DV24_9GAMM</name>
<evidence type="ECO:0000259" key="1">
    <source>
        <dbReference type="PROSITE" id="PS50042"/>
    </source>
</evidence>
<dbReference type="OrthoDB" id="5740565at2"/>